<evidence type="ECO:0000313" key="2">
    <source>
        <dbReference type="Proteomes" id="UP001159405"/>
    </source>
</evidence>
<dbReference type="EMBL" id="CALNXK010000096">
    <property type="protein sequence ID" value="CAH3153199.1"/>
    <property type="molecule type" value="Genomic_DNA"/>
</dbReference>
<keyword evidence="2" id="KW-1185">Reference proteome</keyword>
<comment type="caution">
    <text evidence="1">The sequence shown here is derived from an EMBL/GenBank/DDBJ whole genome shotgun (WGS) entry which is preliminary data.</text>
</comment>
<organism evidence="1 2">
    <name type="scientific">Porites lobata</name>
    <dbReference type="NCBI Taxonomy" id="104759"/>
    <lineage>
        <taxon>Eukaryota</taxon>
        <taxon>Metazoa</taxon>
        <taxon>Cnidaria</taxon>
        <taxon>Anthozoa</taxon>
        <taxon>Hexacorallia</taxon>
        <taxon>Scleractinia</taxon>
        <taxon>Fungiina</taxon>
        <taxon>Poritidae</taxon>
        <taxon>Porites</taxon>
    </lineage>
</organism>
<evidence type="ECO:0000313" key="1">
    <source>
        <dbReference type="EMBL" id="CAH3153199.1"/>
    </source>
</evidence>
<accession>A0ABN8PY02</accession>
<protein>
    <submittedName>
        <fullName evidence="1">Uncharacterized protein</fullName>
    </submittedName>
</protein>
<sequence>MSKEKAKEVQKKAAAQKAKILIGSSLKDSRLTLLGDKPPEEFKNPVTVANSVRRMTYFADERRRLLSIVAMDYPYRFLQEQFGCSPNTVTAARVHSILFGRGGTPPPKFKFHRSCVSPSVLEELSDFFMRDDVSRPSSCRSIVVDGEETPVRYCTDSIKNLVNQYLL</sequence>
<gene>
    <name evidence="1" type="ORF">PLOB_00049677</name>
</gene>
<reference evidence="1 2" key="1">
    <citation type="submission" date="2022-05" db="EMBL/GenBank/DDBJ databases">
        <authorList>
            <consortium name="Genoscope - CEA"/>
            <person name="William W."/>
        </authorList>
    </citation>
    <scope>NUCLEOTIDE SEQUENCE [LARGE SCALE GENOMIC DNA]</scope>
</reference>
<proteinExistence type="predicted"/>
<name>A0ABN8PY02_9CNID</name>
<dbReference type="Proteomes" id="UP001159405">
    <property type="component" value="Unassembled WGS sequence"/>
</dbReference>